<evidence type="ECO:0000313" key="2">
    <source>
        <dbReference type="Proteomes" id="UP001060170"/>
    </source>
</evidence>
<dbReference type="Proteomes" id="UP001060170">
    <property type="component" value="Chromosome 10"/>
</dbReference>
<reference evidence="2" key="2">
    <citation type="journal article" date="2018" name="Mol. Plant Microbe Interact.">
        <title>Genome sequence resources for the wheat stripe rust pathogen (Puccinia striiformis f. sp. tritici) and the barley stripe rust pathogen (Puccinia striiformis f. sp. hordei).</title>
        <authorList>
            <person name="Xia C."/>
            <person name="Wang M."/>
            <person name="Yin C."/>
            <person name="Cornejo O.E."/>
            <person name="Hulbert S.H."/>
            <person name="Chen X."/>
        </authorList>
    </citation>
    <scope>NUCLEOTIDE SEQUENCE [LARGE SCALE GENOMIC DNA]</scope>
    <source>
        <strain evidence="2">93-210</strain>
    </source>
</reference>
<keyword evidence="2" id="KW-1185">Reference proteome</keyword>
<name>A0ACC0E6M6_9BASI</name>
<dbReference type="EMBL" id="CM045874">
    <property type="protein sequence ID" value="KAI7944808.1"/>
    <property type="molecule type" value="Genomic_DNA"/>
</dbReference>
<reference evidence="1 2" key="3">
    <citation type="journal article" date="2022" name="Microbiol. Spectr.">
        <title>Folding features and dynamics of 3D genome architecture in plant fungal pathogens.</title>
        <authorList>
            <person name="Xia C."/>
        </authorList>
    </citation>
    <scope>NUCLEOTIDE SEQUENCE [LARGE SCALE GENOMIC DNA]</scope>
    <source>
        <strain evidence="1 2">93-210</strain>
    </source>
</reference>
<comment type="caution">
    <text evidence="1">The sequence shown here is derived from an EMBL/GenBank/DDBJ whole genome shotgun (WGS) entry which is preliminary data.</text>
</comment>
<gene>
    <name evidence="1" type="ORF">MJO28_010503</name>
</gene>
<sequence length="246" mass="26886">MKSQRTQSSTNPNKPTPPSVRDFSLQTTLRLLHFQITPNPVDQPQDDLMYSTSETLSRTETAWTIGTTHNQTPHADHFGSINDNDHNNNYNQLYLQPKQNSGHYNSPEAFDHPVHHWSPSGLDPNQNSTPYYNDANTFNQDDGALASSAQHADPASLVTTPASLRATTPRPSESSPTLAPPPKARKTKLTPEQRTANEELANAKRADKLEAQGSKTVAQQLKRTDKAASVKSETAAACVVSPNGVP</sequence>
<evidence type="ECO:0000313" key="1">
    <source>
        <dbReference type="EMBL" id="KAI7944808.1"/>
    </source>
</evidence>
<reference evidence="2" key="1">
    <citation type="journal article" date="2018" name="BMC Genomics">
        <title>Genomic insights into host adaptation between the wheat stripe rust pathogen (Puccinia striiformis f. sp. tritici) and the barley stripe rust pathogen (Puccinia striiformis f. sp. hordei).</title>
        <authorList>
            <person name="Xia C."/>
            <person name="Wang M."/>
            <person name="Yin C."/>
            <person name="Cornejo O.E."/>
            <person name="Hulbert S.H."/>
            <person name="Chen X."/>
        </authorList>
    </citation>
    <scope>NUCLEOTIDE SEQUENCE [LARGE SCALE GENOMIC DNA]</scope>
    <source>
        <strain evidence="2">93-210</strain>
    </source>
</reference>
<organism evidence="1 2">
    <name type="scientific">Puccinia striiformis f. sp. tritici</name>
    <dbReference type="NCBI Taxonomy" id="168172"/>
    <lineage>
        <taxon>Eukaryota</taxon>
        <taxon>Fungi</taxon>
        <taxon>Dikarya</taxon>
        <taxon>Basidiomycota</taxon>
        <taxon>Pucciniomycotina</taxon>
        <taxon>Pucciniomycetes</taxon>
        <taxon>Pucciniales</taxon>
        <taxon>Pucciniaceae</taxon>
        <taxon>Puccinia</taxon>
    </lineage>
</organism>
<proteinExistence type="predicted"/>
<protein>
    <submittedName>
        <fullName evidence="1">Uncharacterized protein</fullName>
    </submittedName>
</protein>
<accession>A0ACC0E6M6</accession>